<keyword evidence="9" id="KW-0472">Membrane</keyword>
<evidence type="ECO:0000256" key="1">
    <source>
        <dbReference type="ARBA" id="ARBA00001971"/>
    </source>
</evidence>
<comment type="caution">
    <text evidence="10">The sequence shown here is derived from an EMBL/GenBank/DDBJ whole genome shotgun (WGS) entry which is preliminary data.</text>
</comment>
<evidence type="ECO:0000313" key="11">
    <source>
        <dbReference type="Proteomes" id="UP000452235"/>
    </source>
</evidence>
<dbReference type="InterPro" id="IPR036396">
    <property type="entry name" value="Cyt_P450_sf"/>
</dbReference>
<evidence type="ECO:0000256" key="9">
    <source>
        <dbReference type="SAM" id="Phobius"/>
    </source>
</evidence>
<evidence type="ECO:0000256" key="7">
    <source>
        <dbReference type="ARBA" id="ARBA00023033"/>
    </source>
</evidence>
<keyword evidence="6 8" id="KW-0408">Iron</keyword>
<name>A0A8H3RB00_ASPTE</name>
<sequence length="603" mass="67627">MEGDWLPLHTPVPPQTSLWLAEHTDFAVVETIPRSGIKPGAEIQLNTIVPIPEQVGNSHRSSSNAKMYIAAVLATIMPHWAAVIIGLAVCYFIGSAIYNLYFSPLAKYPGPLLSKISALPDFYWSLTGDRHMWIARNHEIYGDVVRFRPDGLLFRTPQAHRDIFNAKANVKRAKFYDMMTRNKHDTSTITGTDPALHAQKRRVLNTVFSEKSLRSMEPFLVKHVARWCELLIDGDGTDWSTPRKMSEACDYLVLDVLCDLCFGQSVHTKEPGENEYRNIPHAIGSFLQVLYPLGHSPWLDLVVWLKPRGLDWVFGALTPPHIQFLYDFVKQSLAQRLKAEQETPSSGQEGRGDMLHYMIHAKDPATGRVGYTPEALEAEALMLTIAGSDTTSVIMAGFFFYIVRTPRAYRKLVHEIRSTFTCVDEIRGGPKLTSCQYLRACVDEAMRIMPPGPSEMPRIVLPGGIIVDGDHIPEGTTVGVASWSFYRNEDYFPDPNVYRPERWIVDEHAGVTAEDVARARSSCFPFAAGTTGCAGKNFALLELYMTIASTLWQYDARLLPGDMTGAGSKAQGWGKRNQNIFHVKDKYISVRDGPMVQFKKRVA</sequence>
<reference evidence="10 11" key="1">
    <citation type="submission" date="2020-01" db="EMBL/GenBank/DDBJ databases">
        <title>Aspergillus terreus IFO 6365 whole genome shotgun sequence.</title>
        <authorList>
            <person name="Kanamasa S."/>
            <person name="Takahashi H."/>
        </authorList>
    </citation>
    <scope>NUCLEOTIDE SEQUENCE [LARGE SCALE GENOMIC DNA]</scope>
    <source>
        <strain evidence="10 11">IFO 6365</strain>
    </source>
</reference>
<dbReference type="PANTHER" id="PTHR24305:SF237">
    <property type="entry name" value="CYTOCHROME P450 MONOOXYGENASE ATNE-RELATED"/>
    <property type="match status" value="1"/>
</dbReference>
<dbReference type="InterPro" id="IPR002401">
    <property type="entry name" value="Cyt_P450_E_grp-I"/>
</dbReference>
<feature type="transmembrane region" description="Helical" evidence="9">
    <location>
        <begin position="68"/>
        <end position="94"/>
    </location>
</feature>
<dbReference type="GO" id="GO:0020037">
    <property type="term" value="F:heme binding"/>
    <property type="evidence" value="ECO:0007669"/>
    <property type="project" value="InterPro"/>
</dbReference>
<keyword evidence="4 8" id="KW-0479">Metal-binding</keyword>
<keyword evidence="9" id="KW-1133">Transmembrane helix</keyword>
<keyword evidence="9" id="KW-0812">Transmembrane</keyword>
<keyword evidence="7 10" id="KW-0503">Monooxygenase</keyword>
<dbReference type="PRINTS" id="PR00385">
    <property type="entry name" value="P450"/>
</dbReference>
<dbReference type="Pfam" id="PF00067">
    <property type="entry name" value="p450"/>
    <property type="match status" value="1"/>
</dbReference>
<gene>
    <name evidence="10" type="ORF">ATEIFO6365_0005059800</name>
</gene>
<dbReference type="SUPFAM" id="SSF48264">
    <property type="entry name" value="Cytochrome P450"/>
    <property type="match status" value="1"/>
</dbReference>
<accession>A0A8H3RB00</accession>
<dbReference type="Proteomes" id="UP000452235">
    <property type="component" value="Unassembled WGS sequence"/>
</dbReference>
<dbReference type="CDD" id="cd11061">
    <property type="entry name" value="CYP67-like"/>
    <property type="match status" value="1"/>
</dbReference>
<organism evidence="10 11">
    <name type="scientific">Aspergillus terreus</name>
    <dbReference type="NCBI Taxonomy" id="33178"/>
    <lineage>
        <taxon>Eukaryota</taxon>
        <taxon>Fungi</taxon>
        <taxon>Dikarya</taxon>
        <taxon>Ascomycota</taxon>
        <taxon>Pezizomycotina</taxon>
        <taxon>Eurotiomycetes</taxon>
        <taxon>Eurotiomycetidae</taxon>
        <taxon>Eurotiales</taxon>
        <taxon>Aspergillaceae</taxon>
        <taxon>Aspergillus</taxon>
        <taxon>Aspergillus subgen. Circumdati</taxon>
    </lineage>
</organism>
<protein>
    <submittedName>
        <fullName evidence="10">Benzoate 4-monooxygenase cytochrome P450</fullName>
    </submittedName>
</protein>
<keyword evidence="5" id="KW-0560">Oxidoreductase</keyword>
<evidence type="ECO:0000256" key="5">
    <source>
        <dbReference type="ARBA" id="ARBA00023002"/>
    </source>
</evidence>
<dbReference type="InterPro" id="IPR050121">
    <property type="entry name" value="Cytochrome_P450_monoxygenase"/>
</dbReference>
<dbReference type="InterPro" id="IPR001128">
    <property type="entry name" value="Cyt_P450"/>
</dbReference>
<evidence type="ECO:0000313" key="10">
    <source>
        <dbReference type="EMBL" id="GFF16408.1"/>
    </source>
</evidence>
<dbReference type="GO" id="GO:0005506">
    <property type="term" value="F:iron ion binding"/>
    <property type="evidence" value="ECO:0007669"/>
    <property type="project" value="InterPro"/>
</dbReference>
<dbReference type="GO" id="GO:0016705">
    <property type="term" value="F:oxidoreductase activity, acting on paired donors, with incorporation or reduction of molecular oxygen"/>
    <property type="evidence" value="ECO:0007669"/>
    <property type="project" value="InterPro"/>
</dbReference>
<dbReference type="AlphaFoldDB" id="A0A8H3RB00"/>
<dbReference type="GO" id="GO:0004497">
    <property type="term" value="F:monooxygenase activity"/>
    <property type="evidence" value="ECO:0007669"/>
    <property type="project" value="UniProtKB-KW"/>
</dbReference>
<comment type="similarity">
    <text evidence="2">Belongs to the cytochrome P450 family.</text>
</comment>
<keyword evidence="11" id="KW-1185">Reference proteome</keyword>
<dbReference type="EMBL" id="BLJY01000005">
    <property type="protein sequence ID" value="GFF16408.1"/>
    <property type="molecule type" value="Genomic_DNA"/>
</dbReference>
<evidence type="ECO:0000256" key="3">
    <source>
        <dbReference type="ARBA" id="ARBA00022617"/>
    </source>
</evidence>
<evidence type="ECO:0000256" key="8">
    <source>
        <dbReference type="PIRSR" id="PIRSR602401-1"/>
    </source>
</evidence>
<dbReference type="PRINTS" id="PR00463">
    <property type="entry name" value="EP450I"/>
</dbReference>
<evidence type="ECO:0000256" key="4">
    <source>
        <dbReference type="ARBA" id="ARBA00022723"/>
    </source>
</evidence>
<evidence type="ECO:0000256" key="2">
    <source>
        <dbReference type="ARBA" id="ARBA00010617"/>
    </source>
</evidence>
<proteinExistence type="inferred from homology"/>
<comment type="cofactor">
    <cofactor evidence="1 8">
        <name>heme</name>
        <dbReference type="ChEBI" id="CHEBI:30413"/>
    </cofactor>
</comment>
<dbReference type="PANTHER" id="PTHR24305">
    <property type="entry name" value="CYTOCHROME P450"/>
    <property type="match status" value="1"/>
</dbReference>
<dbReference type="Gene3D" id="1.10.630.10">
    <property type="entry name" value="Cytochrome P450"/>
    <property type="match status" value="1"/>
</dbReference>
<feature type="binding site" description="axial binding residue" evidence="8">
    <location>
        <position position="533"/>
    </location>
    <ligand>
        <name>heme</name>
        <dbReference type="ChEBI" id="CHEBI:30413"/>
    </ligand>
    <ligandPart>
        <name>Fe</name>
        <dbReference type="ChEBI" id="CHEBI:18248"/>
    </ligandPart>
</feature>
<keyword evidence="3 8" id="KW-0349">Heme</keyword>
<evidence type="ECO:0000256" key="6">
    <source>
        <dbReference type="ARBA" id="ARBA00023004"/>
    </source>
</evidence>